<dbReference type="SUPFAM" id="SSF51735">
    <property type="entry name" value="NAD(P)-binding Rossmann-fold domains"/>
    <property type="match status" value="1"/>
</dbReference>
<feature type="binding site" evidence="3">
    <location>
        <position position="56"/>
    </location>
    <ligand>
        <name>CoA</name>
        <dbReference type="ChEBI" id="CHEBI:57287"/>
    </ligand>
</feature>
<feature type="site" description="Important for catalytic activity" evidence="2">
    <location>
        <position position="138"/>
    </location>
</feature>
<name>A0A5K7ZVI3_9BACT</name>
<dbReference type="FunFam" id="3.40.50.720:FF:000009">
    <property type="entry name" value="Fatty oxidation complex, alpha subunit"/>
    <property type="match status" value="1"/>
</dbReference>
<dbReference type="Pfam" id="PF02737">
    <property type="entry name" value="3HCDH_N"/>
    <property type="match status" value="1"/>
</dbReference>
<feature type="binding site" evidence="3">
    <location>
        <position position="117"/>
    </location>
    <ligand>
        <name>CoA</name>
        <dbReference type="ChEBI" id="CHEBI:57287"/>
    </ligand>
</feature>
<dbReference type="InterPro" id="IPR008927">
    <property type="entry name" value="6-PGluconate_DH-like_C_sf"/>
</dbReference>
<dbReference type="GO" id="GO:0008691">
    <property type="term" value="F:3-hydroxybutyryl-CoA dehydrogenase activity"/>
    <property type="evidence" value="ECO:0007669"/>
    <property type="project" value="TreeGrafter"/>
</dbReference>
<feature type="binding site" evidence="3">
    <location>
        <position position="49"/>
    </location>
    <ligand>
        <name>CoA</name>
        <dbReference type="ChEBI" id="CHEBI:57287"/>
    </ligand>
</feature>
<proteinExistence type="predicted"/>
<dbReference type="GO" id="GO:0006635">
    <property type="term" value="P:fatty acid beta-oxidation"/>
    <property type="evidence" value="ECO:0007669"/>
    <property type="project" value="TreeGrafter"/>
</dbReference>
<evidence type="ECO:0000259" key="5">
    <source>
        <dbReference type="Pfam" id="PF02737"/>
    </source>
</evidence>
<feature type="domain" description="3-hydroxyacyl-CoA dehydrogenase C-terminal" evidence="4">
    <location>
        <begin position="185"/>
        <end position="281"/>
    </location>
</feature>
<protein>
    <submittedName>
        <fullName evidence="6">3-hydroxybutyryl-CoA dehydrogenase</fullName>
    </submittedName>
</protein>
<dbReference type="Gene3D" id="1.10.1040.10">
    <property type="entry name" value="N-(1-d-carboxylethyl)-l-norvaline Dehydrogenase, domain 2"/>
    <property type="match status" value="1"/>
</dbReference>
<dbReference type="Proteomes" id="UP000425960">
    <property type="component" value="Chromosome"/>
</dbReference>
<dbReference type="SUPFAM" id="SSF48179">
    <property type="entry name" value="6-phosphogluconate dehydrogenase C-terminal domain-like"/>
    <property type="match status" value="1"/>
</dbReference>
<dbReference type="InterPro" id="IPR006108">
    <property type="entry name" value="3HC_DH_C"/>
</dbReference>
<evidence type="ECO:0000256" key="1">
    <source>
        <dbReference type="ARBA" id="ARBA00023002"/>
    </source>
</evidence>
<feature type="domain" description="3-hydroxyacyl-CoA dehydrogenase NAD binding" evidence="5">
    <location>
        <begin position="5"/>
        <end position="180"/>
    </location>
</feature>
<evidence type="ECO:0000313" key="6">
    <source>
        <dbReference type="EMBL" id="BBO84181.1"/>
    </source>
</evidence>
<evidence type="ECO:0000256" key="2">
    <source>
        <dbReference type="PIRSR" id="PIRSR000105-1"/>
    </source>
</evidence>
<accession>A0A5K7ZVI3</accession>
<evidence type="ECO:0000256" key="3">
    <source>
        <dbReference type="PIRSR" id="PIRSR000105-3"/>
    </source>
</evidence>
<dbReference type="KEGG" id="dov:DSCO28_47470"/>
<dbReference type="InterPro" id="IPR022694">
    <property type="entry name" value="3-OHacyl-CoA_DH"/>
</dbReference>
<keyword evidence="1" id="KW-0560">Oxidoreductase</keyword>
<dbReference type="InterPro" id="IPR006176">
    <property type="entry name" value="3-OHacyl-CoA_DH_NAD-bd"/>
</dbReference>
<dbReference type="Pfam" id="PF00725">
    <property type="entry name" value="3HCDH"/>
    <property type="match status" value="1"/>
</dbReference>
<dbReference type="EMBL" id="AP021876">
    <property type="protein sequence ID" value="BBO84181.1"/>
    <property type="molecule type" value="Genomic_DNA"/>
</dbReference>
<evidence type="ECO:0000259" key="4">
    <source>
        <dbReference type="Pfam" id="PF00725"/>
    </source>
</evidence>
<gene>
    <name evidence="6" type="ORF">DSCO28_47470</name>
</gene>
<dbReference type="AlphaFoldDB" id="A0A5K7ZVI3"/>
<dbReference type="GO" id="GO:0070403">
    <property type="term" value="F:NAD+ binding"/>
    <property type="evidence" value="ECO:0007669"/>
    <property type="project" value="InterPro"/>
</dbReference>
<dbReference type="PIRSF" id="PIRSF000105">
    <property type="entry name" value="HCDH"/>
    <property type="match status" value="1"/>
</dbReference>
<reference evidence="6 7" key="1">
    <citation type="submission" date="2019-11" db="EMBL/GenBank/DDBJ databases">
        <title>Comparative genomics of hydrocarbon-degrading Desulfosarcina strains.</title>
        <authorList>
            <person name="Watanabe M."/>
            <person name="Kojima H."/>
            <person name="Fukui M."/>
        </authorList>
    </citation>
    <scope>NUCLEOTIDE SEQUENCE [LARGE SCALE GENOMIC DNA]</scope>
    <source>
        <strain evidence="6 7">28bB2T</strain>
    </source>
</reference>
<dbReference type="PANTHER" id="PTHR48075:SF5">
    <property type="entry name" value="3-HYDROXYBUTYRYL-COA DEHYDROGENASE"/>
    <property type="match status" value="1"/>
</dbReference>
<evidence type="ECO:0000313" key="7">
    <source>
        <dbReference type="Proteomes" id="UP000425960"/>
    </source>
</evidence>
<dbReference type="InterPro" id="IPR036291">
    <property type="entry name" value="NAD(P)-bd_dom_sf"/>
</dbReference>
<dbReference type="PANTHER" id="PTHR48075">
    <property type="entry name" value="3-HYDROXYACYL-COA DEHYDROGENASE FAMILY PROTEIN"/>
    <property type="match status" value="1"/>
</dbReference>
<organism evidence="6 7">
    <name type="scientific">Desulfosarcina ovata subsp. sediminis</name>
    <dbReference type="NCBI Taxonomy" id="885957"/>
    <lineage>
        <taxon>Bacteria</taxon>
        <taxon>Pseudomonadati</taxon>
        <taxon>Thermodesulfobacteriota</taxon>
        <taxon>Desulfobacteria</taxon>
        <taxon>Desulfobacterales</taxon>
        <taxon>Desulfosarcinaceae</taxon>
        <taxon>Desulfosarcina</taxon>
    </lineage>
</organism>
<sequence length="292" mass="31647">MAIEKIFVAGAGLMGSGIAQVCAQAGYDVTLQDMANGILNKSLEKIRWSVDKLVEKGKLAEKTDAIMDRLRITTELDAGSADFVFEAIVEKMDVKQALFAELDRICPANTILASNTSAIPITQLAAATQRPANVCGTHFFSPVPMMRAVEIVKGPATAAETVETADRLCQSMGKETIRVNMDVAGIVLNRINFPSTIEAIRLVEAGVASVADIDKGMRLGFGRPMGPFETADMVGLDIGYHAYLAVYEETRDPKFSPPMLLQRKIMLGQLGRKTGIGWYRYDSDGRKLAPAD</sequence>
<dbReference type="InterPro" id="IPR013328">
    <property type="entry name" value="6PGD_dom2"/>
</dbReference>
<dbReference type="RefSeq" id="WP_155324182.1">
    <property type="nucleotide sequence ID" value="NZ_AP021876.1"/>
</dbReference>
<dbReference type="Gene3D" id="3.40.50.720">
    <property type="entry name" value="NAD(P)-binding Rossmann-like Domain"/>
    <property type="match status" value="1"/>
</dbReference>